<dbReference type="CTD" id="20198792"/>
<dbReference type="GeneID" id="20198792"/>
<feature type="compositionally biased region" description="Low complexity" evidence="1">
    <location>
        <begin position="100"/>
        <end position="116"/>
    </location>
</feature>
<dbReference type="EMBL" id="KB096324">
    <property type="protein sequence ID" value="ESO06374.1"/>
    <property type="molecule type" value="Genomic_DNA"/>
</dbReference>
<gene>
    <name evidence="3" type="primary">20198792</name>
    <name evidence="2" type="ORF">HELRODRAFT_160541</name>
</gene>
<organism evidence="3 4">
    <name type="scientific">Helobdella robusta</name>
    <name type="common">Californian leech</name>
    <dbReference type="NCBI Taxonomy" id="6412"/>
    <lineage>
        <taxon>Eukaryota</taxon>
        <taxon>Metazoa</taxon>
        <taxon>Spiralia</taxon>
        <taxon>Lophotrochozoa</taxon>
        <taxon>Annelida</taxon>
        <taxon>Clitellata</taxon>
        <taxon>Hirudinea</taxon>
        <taxon>Rhynchobdellida</taxon>
        <taxon>Glossiphoniidae</taxon>
        <taxon>Helobdella</taxon>
    </lineage>
</organism>
<proteinExistence type="predicted"/>
<dbReference type="EMBL" id="AMQM01000618">
    <property type="status" value="NOT_ANNOTATED_CDS"/>
    <property type="molecule type" value="Genomic_DNA"/>
</dbReference>
<reference evidence="4" key="1">
    <citation type="submission" date="2012-12" db="EMBL/GenBank/DDBJ databases">
        <authorList>
            <person name="Hellsten U."/>
            <person name="Grimwood J."/>
            <person name="Chapman J.A."/>
            <person name="Shapiro H."/>
            <person name="Aerts A."/>
            <person name="Otillar R.P."/>
            <person name="Terry A.Y."/>
            <person name="Boore J.L."/>
            <person name="Simakov O."/>
            <person name="Marletaz F."/>
            <person name="Cho S.-J."/>
            <person name="Edsinger-Gonzales E."/>
            <person name="Havlak P."/>
            <person name="Kuo D.-H."/>
            <person name="Larsson T."/>
            <person name="Lv J."/>
            <person name="Arendt D."/>
            <person name="Savage R."/>
            <person name="Osoegawa K."/>
            <person name="de Jong P."/>
            <person name="Lindberg D.R."/>
            <person name="Seaver E.C."/>
            <person name="Weisblat D.A."/>
            <person name="Putnam N.H."/>
            <person name="Grigoriev I.V."/>
            <person name="Rokhsar D.S."/>
        </authorList>
    </citation>
    <scope>NUCLEOTIDE SEQUENCE</scope>
</reference>
<dbReference type="Proteomes" id="UP000015101">
    <property type="component" value="Unassembled WGS sequence"/>
</dbReference>
<dbReference type="AlphaFoldDB" id="T1EQE2"/>
<evidence type="ECO:0000256" key="1">
    <source>
        <dbReference type="SAM" id="MobiDB-lite"/>
    </source>
</evidence>
<dbReference type="RefSeq" id="XP_009015742.1">
    <property type="nucleotide sequence ID" value="XM_009017494.1"/>
</dbReference>
<reference evidence="3" key="3">
    <citation type="submission" date="2015-06" db="UniProtKB">
        <authorList>
            <consortium name="EnsemblMetazoa"/>
        </authorList>
    </citation>
    <scope>IDENTIFICATION</scope>
</reference>
<accession>T1EQE2</accession>
<dbReference type="InParanoid" id="T1EQE2"/>
<evidence type="ECO:0000313" key="3">
    <source>
        <dbReference type="EnsemblMetazoa" id="HelroP160541"/>
    </source>
</evidence>
<dbReference type="EnsemblMetazoa" id="HelroT160541">
    <property type="protein sequence ID" value="HelroP160541"/>
    <property type="gene ID" value="HelroG160541"/>
</dbReference>
<protein>
    <submittedName>
        <fullName evidence="2 3">Uncharacterized protein</fullName>
    </submittedName>
</protein>
<evidence type="ECO:0000313" key="2">
    <source>
        <dbReference type="EMBL" id="ESO06374.1"/>
    </source>
</evidence>
<dbReference type="KEGG" id="hro:HELRODRAFT_160541"/>
<keyword evidence="4" id="KW-1185">Reference proteome</keyword>
<reference evidence="2 4" key="2">
    <citation type="journal article" date="2013" name="Nature">
        <title>Insights into bilaterian evolution from three spiralian genomes.</title>
        <authorList>
            <person name="Simakov O."/>
            <person name="Marletaz F."/>
            <person name="Cho S.J."/>
            <person name="Edsinger-Gonzales E."/>
            <person name="Havlak P."/>
            <person name="Hellsten U."/>
            <person name="Kuo D.H."/>
            <person name="Larsson T."/>
            <person name="Lv J."/>
            <person name="Arendt D."/>
            <person name="Savage R."/>
            <person name="Osoegawa K."/>
            <person name="de Jong P."/>
            <person name="Grimwood J."/>
            <person name="Chapman J.A."/>
            <person name="Shapiro H."/>
            <person name="Aerts A."/>
            <person name="Otillar R.P."/>
            <person name="Terry A.Y."/>
            <person name="Boore J.L."/>
            <person name="Grigoriev I.V."/>
            <person name="Lindberg D.R."/>
            <person name="Seaver E.C."/>
            <person name="Weisblat D.A."/>
            <person name="Putnam N.H."/>
            <person name="Rokhsar D.S."/>
        </authorList>
    </citation>
    <scope>NUCLEOTIDE SEQUENCE</scope>
</reference>
<sequence>MNTALGSDSKLIIGADLNQLDHHSIPQTGLHTIFWFPPTEVNPWASLILRGHTSRHIILWLQLLKHQLIQLRKTSSPEKSSHFAIVILHRVVPAFNISTTSTSTISPTSASSPPTILNQPFGN</sequence>
<feature type="region of interest" description="Disordered" evidence="1">
    <location>
        <begin position="100"/>
        <end position="123"/>
    </location>
</feature>
<evidence type="ECO:0000313" key="4">
    <source>
        <dbReference type="Proteomes" id="UP000015101"/>
    </source>
</evidence>
<name>T1EQE2_HELRO</name>
<dbReference type="HOGENOM" id="CLU_2017694_0_0_1"/>